<dbReference type="Pfam" id="PF16197">
    <property type="entry name" value="KAsynt_C_assoc"/>
    <property type="match status" value="1"/>
</dbReference>
<feature type="domain" description="Carrier" evidence="5">
    <location>
        <begin position="1821"/>
        <end position="1896"/>
    </location>
</feature>
<dbReference type="GO" id="GO:0004315">
    <property type="term" value="F:3-oxoacyl-[acyl-carrier-protein] synthase activity"/>
    <property type="evidence" value="ECO:0007669"/>
    <property type="project" value="InterPro"/>
</dbReference>
<sequence length="1962" mass="225077">MEMKEPLCIVGIGCRFGSNIDTPTKYYSLLQQGKTTITDVPSIRWNANLYTKTCDDKHSNDKSITSKGSFLTGEYLFDNKFFNINPKEAENMDPQQRMSLEVVYETLQDGYIKPETIRGTNTGVFIGVGYSEYWSLKMSDIRQMNSHLLTGNIVSMIANRISFYYDLKGPSFTLDTACSSSLTAFHLACQSLWNKETTMCIVGGSNLCLTPEMFVAFTSLGVLSSDGRCKPFDKQANGYVRGEGITCVILTTLKLANEKNYKIYCQVKASGIAHDGHKTSITTPSSNEQQNLIENIFQIFHIDKETINYFEAHGTGTSVGDPLELTAIANTFSSTLKPIRIGSVKGNIGHTECSAGLASVIKVALMIHNKQLLPTINFHELNTKINFNNIKIQTELESFPFNNKITCCINSFGFGGSNAHVVLQSIEKNEEHCLEQLQEKCILMLSAHSPSSLIETCKKWKEFCLNKTNGDLFQASVLQAFGRSIYKYKVALDFESNDQLLQLLDSFIEDQQQQQISNMRIHHNLMKKDKLNNTICFVFSGQGHHNLKMGTWFYNNLNVFKLKVNECDRIIYELTGKSFIKEYDFFTDKCKLNEEQFSSGSIFITATLTVILQIGLLELLKSWNIVPDIVVGHSIGDIIAIYACGAITLYETIKIVTIRANLMDKISQTAYKGKMMALEIRSDSQIKNLFTDIPDLTISAYNNPNIITVSGPASSIDLLAIKAEQNSLNKRILNVPCAYHSPQMDIIKDEFYHLLSYMHYTKPNDSITFISTTTGEIYNSPFDTNYFWNNIRNPVQFQKALLIAKQQVLVDTVIEIGTSSSLQKILKYYFNQKQLICLTNKTKSECSTMLSAAAALFPRINNMNIENVFKFISKEYLFYIRQNNNIPTISWDHNKYFNNMPEKVKQKYHLYEISQIDNDLIRQPQEYYTHGSIEHKYRIIKDHVFDNRIIFPGAGYLSLVSEYFNNNLLPSQASIFENVQFLAPLFWDNDDKSIIPQVVQDNKNDNTFKCIVKNVVHCKGKVKLGEFLFQQEEHLTLEQLKQYKPLSYINNSEHRKDALRRLFDYGTEFLRVDKICILNEYEVFTILLKTKSHGFKIHPGVLDSILQSPIPILDFKKALPIGIEYISIKQGILDANQVLFAHSVLSKRNSNTFYINATVYNERSEIVLVVKNFIIKDILSSISYVKVENWIFTNTKQSKYIPLSIWQDMEVELLSKNLLIEDIIKLTIKKLHYLNPKRIFRLLDIGSNLYSINQDEIICDYVSIVQKFPRETNNNNSNLIDKETWSKISKYNLNSFDFIITSSTNWSLTDIVNYITPYGWIFYPSELNVNLHFDKQFRNIPSMSDKWNKWTAIQIIPANKNSSSLSFVILVDSLTLKIAEEFQKQYNSMDIRILNINEEEEYQNITETDILIDLRSIYSPDIYNTVVVFRTLSRNIFIITIIDQETSSAIKGLCRVAKEEINNKKIIYIEISNINNIFSENFLKIIQRQYGEEFEYFLDKSDEVMVPRIIKHEINNYPHHQHQHFISVPLKSDGYYLITGAFGGIGLHIALWASTKGAKKFIFSTTSNAEEKQNNPIINYLRDIGCEIIICKCDITSLIDVKIMIHTRKICGIFHMANRLEDCSILSMNPERISNGFNPKAIGAKNLYDATIENDVELFIMFSSLASIFGNIGQAIYCSANAYLTSIAKLRHEKNLHALIIHLPVIENSGYLNNKNHQKELLLLKQRGWPCAKIIDLTKLLDIHLANNTNKDQNEIIMTPDNMNMYLELNKNCLMYIHNCNGKKIQETKDNILSNLFIAQDNSVKTQKKNLHQQVKTTTRKKILELVKRKIMEICGLSEEDIQLESQLSDLTFDSLTATTLSNWIKNEFNRDITQEQLFSSEITLQDLIKMIDPEENFRSSIQNSSDHESNNQIHKILHNEKFPRTTTTTRKKILELVKRKIMEICGLSEEDIQLESQLSDL</sequence>
<evidence type="ECO:0000256" key="4">
    <source>
        <dbReference type="PROSITE-ProRule" id="PRU01363"/>
    </source>
</evidence>
<evidence type="ECO:0000313" key="9">
    <source>
        <dbReference type="EMBL" id="CAF4180321.1"/>
    </source>
</evidence>
<evidence type="ECO:0000256" key="1">
    <source>
        <dbReference type="ARBA" id="ARBA00022450"/>
    </source>
</evidence>
<dbReference type="PROSITE" id="PS00606">
    <property type="entry name" value="KS3_1"/>
    <property type="match status" value="1"/>
</dbReference>
<dbReference type="Pfam" id="PF00698">
    <property type="entry name" value="Acyl_transf_1"/>
    <property type="match status" value="1"/>
</dbReference>
<protein>
    <recommendedName>
        <fullName evidence="11">Polyketide synthase</fullName>
    </recommendedName>
</protein>
<evidence type="ECO:0000256" key="2">
    <source>
        <dbReference type="ARBA" id="ARBA00022553"/>
    </source>
</evidence>
<feature type="region of interest" description="N-terminal hotdog fold" evidence="4">
    <location>
        <begin position="909"/>
        <end position="1029"/>
    </location>
</feature>
<evidence type="ECO:0000313" key="10">
    <source>
        <dbReference type="Proteomes" id="UP000663866"/>
    </source>
</evidence>
<dbReference type="InterPro" id="IPR014031">
    <property type="entry name" value="Ketoacyl_synth_C"/>
</dbReference>
<evidence type="ECO:0000313" key="8">
    <source>
        <dbReference type="EMBL" id="CAF2127113.1"/>
    </source>
</evidence>
<gene>
    <name evidence="9" type="ORF">OVN521_LOCUS25239</name>
    <name evidence="8" type="ORF">WKI299_LOCUS25547</name>
</gene>
<keyword evidence="1" id="KW-0596">Phosphopantetheine</keyword>
<dbReference type="InterPro" id="IPR020841">
    <property type="entry name" value="PKS_Beta-ketoAc_synthase_dom"/>
</dbReference>
<feature type="domain" description="PKS/mFAS DH" evidence="7">
    <location>
        <begin position="909"/>
        <end position="1184"/>
    </location>
</feature>
<dbReference type="SMART" id="SM00827">
    <property type="entry name" value="PKS_AT"/>
    <property type="match status" value="1"/>
</dbReference>
<dbReference type="GO" id="GO:0006633">
    <property type="term" value="P:fatty acid biosynthetic process"/>
    <property type="evidence" value="ECO:0007669"/>
    <property type="project" value="UniProtKB-UniPathway"/>
</dbReference>
<dbReference type="InterPro" id="IPR016036">
    <property type="entry name" value="Malonyl_transacylase_ACP-bd"/>
</dbReference>
<dbReference type="Gene3D" id="3.10.129.110">
    <property type="entry name" value="Polyketide synthase dehydratase"/>
    <property type="match status" value="1"/>
</dbReference>
<dbReference type="InterPro" id="IPR036736">
    <property type="entry name" value="ACP-like_sf"/>
</dbReference>
<keyword evidence="2" id="KW-0597">Phosphoprotein</keyword>
<keyword evidence="3" id="KW-0808">Transferase</keyword>
<dbReference type="SMART" id="SM00822">
    <property type="entry name" value="PKS_KR"/>
    <property type="match status" value="1"/>
</dbReference>
<dbReference type="InterPro" id="IPR016039">
    <property type="entry name" value="Thiolase-like"/>
</dbReference>
<dbReference type="PROSITE" id="PS52019">
    <property type="entry name" value="PKS_MFAS_DH"/>
    <property type="match status" value="1"/>
</dbReference>
<dbReference type="InterPro" id="IPR050444">
    <property type="entry name" value="Polyketide_Synthase"/>
</dbReference>
<name>A0A820A4Y8_9BILA</name>
<dbReference type="SUPFAM" id="SSF51735">
    <property type="entry name" value="NAD(P)-binding Rossmann-fold domains"/>
    <property type="match status" value="1"/>
</dbReference>
<dbReference type="Pfam" id="PF00109">
    <property type="entry name" value="ketoacyl-synt"/>
    <property type="match status" value="1"/>
</dbReference>
<reference evidence="9" key="1">
    <citation type="submission" date="2021-02" db="EMBL/GenBank/DDBJ databases">
        <authorList>
            <person name="Nowell W R."/>
        </authorList>
    </citation>
    <scope>NUCLEOTIDE SEQUENCE</scope>
</reference>
<dbReference type="Pfam" id="PF02801">
    <property type="entry name" value="Ketoacyl-synt_C"/>
    <property type="match status" value="1"/>
</dbReference>
<dbReference type="CDD" id="cd00833">
    <property type="entry name" value="PKS"/>
    <property type="match status" value="1"/>
</dbReference>
<feature type="non-terminal residue" evidence="9">
    <location>
        <position position="1962"/>
    </location>
</feature>
<feature type="active site" description="Proton donor; for dehydratase activity" evidence="4">
    <location>
        <position position="1103"/>
    </location>
</feature>
<dbReference type="InterPro" id="IPR016035">
    <property type="entry name" value="Acyl_Trfase/lysoPLipase"/>
</dbReference>
<dbReference type="Gene3D" id="3.40.47.10">
    <property type="match status" value="1"/>
</dbReference>
<dbReference type="SMART" id="SM00825">
    <property type="entry name" value="PKS_KS"/>
    <property type="match status" value="1"/>
</dbReference>
<dbReference type="Proteomes" id="UP000663856">
    <property type="component" value="Unassembled WGS sequence"/>
</dbReference>
<dbReference type="InterPro" id="IPR057326">
    <property type="entry name" value="KR_dom"/>
</dbReference>
<dbReference type="Proteomes" id="UP000663866">
    <property type="component" value="Unassembled WGS sequence"/>
</dbReference>
<dbReference type="InterPro" id="IPR018201">
    <property type="entry name" value="Ketoacyl_synth_AS"/>
</dbReference>
<dbReference type="SUPFAM" id="SSF47336">
    <property type="entry name" value="ACP-like"/>
    <property type="match status" value="1"/>
</dbReference>
<feature type="active site" description="Proton acceptor; for dehydratase activity" evidence="4">
    <location>
        <position position="943"/>
    </location>
</feature>
<dbReference type="EMBL" id="CAJNRF010011025">
    <property type="protein sequence ID" value="CAF2127113.1"/>
    <property type="molecule type" value="Genomic_DNA"/>
</dbReference>
<dbReference type="Pfam" id="PF00550">
    <property type="entry name" value="PP-binding"/>
    <property type="match status" value="1"/>
</dbReference>
<dbReference type="EMBL" id="CAJOBG010006230">
    <property type="protein sequence ID" value="CAF4180321.1"/>
    <property type="molecule type" value="Genomic_DNA"/>
</dbReference>
<evidence type="ECO:0000259" key="6">
    <source>
        <dbReference type="PROSITE" id="PS52004"/>
    </source>
</evidence>
<dbReference type="Gene3D" id="1.10.1200.10">
    <property type="entry name" value="ACP-like"/>
    <property type="match status" value="1"/>
</dbReference>
<dbReference type="InterPro" id="IPR049551">
    <property type="entry name" value="PKS_DH_C"/>
</dbReference>
<dbReference type="PANTHER" id="PTHR45681">
    <property type="entry name" value="POLYKETIDE SYNTHASE 44-RELATED"/>
    <property type="match status" value="1"/>
</dbReference>
<dbReference type="InterPro" id="IPR014030">
    <property type="entry name" value="Ketoacyl_synth_N"/>
</dbReference>
<dbReference type="SUPFAM" id="SSF52151">
    <property type="entry name" value="FabD/lysophospholipase-like"/>
    <property type="match status" value="1"/>
</dbReference>
<dbReference type="SUPFAM" id="SSF53901">
    <property type="entry name" value="Thiolase-like"/>
    <property type="match status" value="1"/>
</dbReference>
<organism evidence="9 10">
    <name type="scientific">Rotaria magnacalcarata</name>
    <dbReference type="NCBI Taxonomy" id="392030"/>
    <lineage>
        <taxon>Eukaryota</taxon>
        <taxon>Metazoa</taxon>
        <taxon>Spiralia</taxon>
        <taxon>Gnathifera</taxon>
        <taxon>Rotifera</taxon>
        <taxon>Eurotatoria</taxon>
        <taxon>Bdelloidea</taxon>
        <taxon>Philodinida</taxon>
        <taxon>Philodinidae</taxon>
        <taxon>Rotaria</taxon>
    </lineage>
</organism>
<dbReference type="PROSITE" id="PS50075">
    <property type="entry name" value="CARRIER"/>
    <property type="match status" value="1"/>
</dbReference>
<dbReference type="InterPro" id="IPR032821">
    <property type="entry name" value="PKS_assoc"/>
</dbReference>
<dbReference type="InterPro" id="IPR036291">
    <property type="entry name" value="NAD(P)-bd_dom_sf"/>
</dbReference>
<comment type="caution">
    <text evidence="9">The sequence shown here is derived from an EMBL/GenBank/DDBJ whole genome shotgun (WGS) entry which is preliminary data.</text>
</comment>
<dbReference type="InterPro" id="IPR049900">
    <property type="entry name" value="PKS_mFAS_DH"/>
</dbReference>
<dbReference type="Gene3D" id="3.40.366.10">
    <property type="entry name" value="Malonyl-Coenzyme A Acyl Carrier Protein, domain 2"/>
    <property type="match status" value="1"/>
</dbReference>
<feature type="domain" description="Ketosynthase family 3 (KS3)" evidence="6">
    <location>
        <begin position="4"/>
        <end position="425"/>
    </location>
</feature>
<dbReference type="InterPro" id="IPR009081">
    <property type="entry name" value="PP-bd_ACP"/>
</dbReference>
<evidence type="ECO:0000259" key="5">
    <source>
        <dbReference type="PROSITE" id="PS50075"/>
    </source>
</evidence>
<dbReference type="InterPro" id="IPR014043">
    <property type="entry name" value="Acyl_transferase_dom"/>
</dbReference>
<accession>A0A820A4Y8</accession>
<keyword evidence="10" id="KW-1185">Reference proteome</keyword>
<dbReference type="UniPathway" id="UPA00094"/>
<proteinExistence type="predicted"/>
<dbReference type="PANTHER" id="PTHR45681:SF6">
    <property type="entry name" value="POLYKETIDE SYNTHASE 37"/>
    <property type="match status" value="1"/>
</dbReference>
<dbReference type="Gene3D" id="3.40.50.720">
    <property type="entry name" value="NAD(P)-binding Rossmann-like Domain"/>
    <property type="match status" value="1"/>
</dbReference>
<dbReference type="InterPro" id="IPR001227">
    <property type="entry name" value="Ac_transferase_dom_sf"/>
</dbReference>
<dbReference type="Pfam" id="PF08659">
    <property type="entry name" value="KR"/>
    <property type="match status" value="1"/>
</dbReference>
<dbReference type="InterPro" id="IPR013968">
    <property type="entry name" value="PKS_KR"/>
</dbReference>
<evidence type="ECO:0000256" key="3">
    <source>
        <dbReference type="ARBA" id="ARBA00022679"/>
    </source>
</evidence>
<evidence type="ECO:0008006" key="11">
    <source>
        <dbReference type="Google" id="ProtNLM"/>
    </source>
</evidence>
<dbReference type="PROSITE" id="PS52004">
    <property type="entry name" value="KS3_2"/>
    <property type="match status" value="1"/>
</dbReference>
<evidence type="ECO:0000259" key="7">
    <source>
        <dbReference type="PROSITE" id="PS52019"/>
    </source>
</evidence>
<dbReference type="InterPro" id="IPR042104">
    <property type="entry name" value="PKS_dehydratase_sf"/>
</dbReference>
<feature type="region of interest" description="C-terminal hotdog fold" evidence="4">
    <location>
        <begin position="1045"/>
        <end position="1184"/>
    </location>
</feature>
<dbReference type="SUPFAM" id="SSF55048">
    <property type="entry name" value="Probable ACP-binding domain of malonyl-CoA ACP transacylase"/>
    <property type="match status" value="1"/>
</dbReference>
<dbReference type="Pfam" id="PF14765">
    <property type="entry name" value="PS-DH"/>
    <property type="match status" value="1"/>
</dbReference>